<dbReference type="AlphaFoldDB" id="A0A5C6A1Z7"/>
<feature type="chain" id="PRO_5022903956" evidence="2">
    <location>
        <begin position="23"/>
        <end position="230"/>
    </location>
</feature>
<gene>
    <name evidence="3" type="ORF">Pla100_40870</name>
</gene>
<proteinExistence type="predicted"/>
<name>A0A5C6A1Z7_9BACT</name>
<reference evidence="3 4" key="1">
    <citation type="submission" date="2019-02" db="EMBL/GenBank/DDBJ databases">
        <title>Deep-cultivation of Planctomycetes and their phenomic and genomic characterization uncovers novel biology.</title>
        <authorList>
            <person name="Wiegand S."/>
            <person name="Jogler M."/>
            <person name="Boedeker C."/>
            <person name="Pinto D."/>
            <person name="Vollmers J."/>
            <person name="Rivas-Marin E."/>
            <person name="Kohn T."/>
            <person name="Peeters S.H."/>
            <person name="Heuer A."/>
            <person name="Rast P."/>
            <person name="Oberbeckmann S."/>
            <person name="Bunk B."/>
            <person name="Jeske O."/>
            <person name="Meyerdierks A."/>
            <person name="Storesund J.E."/>
            <person name="Kallscheuer N."/>
            <person name="Luecker S."/>
            <person name="Lage O.M."/>
            <person name="Pohl T."/>
            <person name="Merkel B.J."/>
            <person name="Hornburger P."/>
            <person name="Mueller R.-W."/>
            <person name="Bruemmer F."/>
            <person name="Labrenz M."/>
            <person name="Spormann A.M."/>
            <person name="Op Den Camp H."/>
            <person name="Overmann J."/>
            <person name="Amann R."/>
            <person name="Jetten M.S.M."/>
            <person name="Mascher T."/>
            <person name="Medema M.H."/>
            <person name="Devos D.P."/>
            <person name="Kaster A.-K."/>
            <person name="Ovreas L."/>
            <person name="Rohde M."/>
            <person name="Galperin M.Y."/>
            <person name="Jogler C."/>
        </authorList>
    </citation>
    <scope>NUCLEOTIDE SEQUENCE [LARGE SCALE GENOMIC DNA]</scope>
    <source>
        <strain evidence="3 4">Pla100</strain>
    </source>
</reference>
<feature type="signal peptide" evidence="2">
    <location>
        <begin position="1"/>
        <end position="22"/>
    </location>
</feature>
<evidence type="ECO:0000313" key="4">
    <source>
        <dbReference type="Proteomes" id="UP000316213"/>
    </source>
</evidence>
<evidence type="ECO:0000256" key="1">
    <source>
        <dbReference type="SAM" id="MobiDB-lite"/>
    </source>
</evidence>
<dbReference type="RefSeq" id="WP_146579393.1">
    <property type="nucleotide sequence ID" value="NZ_SJPM01000009.1"/>
</dbReference>
<organism evidence="3 4">
    <name type="scientific">Neorhodopirellula pilleata</name>
    <dbReference type="NCBI Taxonomy" id="2714738"/>
    <lineage>
        <taxon>Bacteria</taxon>
        <taxon>Pseudomonadati</taxon>
        <taxon>Planctomycetota</taxon>
        <taxon>Planctomycetia</taxon>
        <taxon>Pirellulales</taxon>
        <taxon>Pirellulaceae</taxon>
        <taxon>Neorhodopirellula</taxon>
    </lineage>
</organism>
<keyword evidence="4" id="KW-1185">Reference proteome</keyword>
<evidence type="ECO:0000313" key="3">
    <source>
        <dbReference type="EMBL" id="TWT93569.1"/>
    </source>
</evidence>
<accession>A0A5C6A1Z7</accession>
<protein>
    <submittedName>
        <fullName evidence="3">Uncharacterized protein</fullName>
    </submittedName>
</protein>
<sequence precursor="true">MLFRLFACLAVASLTGLNSSQAQLVVQQVPFQSAGNSYYDATGLTWGVNGPGFFANFNGNGAVAPFGNFDPNAGLRTGVGFRNGPWSGHLGLTLNQGSSRSNQSTTASLTTTDGYPGSITSQTVRPFVTGVVPIVGGAPVGFIQDIPPVTSTGQQNLASVAQQQLAEVQQRQQANHDARQKTAYQSFQRGLKAEQDGNLRMARANYQNALRVAEGELRVEILKRVQANNW</sequence>
<keyword evidence="2" id="KW-0732">Signal</keyword>
<comment type="caution">
    <text evidence="3">The sequence shown here is derived from an EMBL/GenBank/DDBJ whole genome shotgun (WGS) entry which is preliminary data.</text>
</comment>
<dbReference type="Proteomes" id="UP000316213">
    <property type="component" value="Unassembled WGS sequence"/>
</dbReference>
<feature type="region of interest" description="Disordered" evidence="1">
    <location>
        <begin position="95"/>
        <end position="116"/>
    </location>
</feature>
<evidence type="ECO:0000256" key="2">
    <source>
        <dbReference type="SAM" id="SignalP"/>
    </source>
</evidence>
<dbReference type="EMBL" id="SJPM01000009">
    <property type="protein sequence ID" value="TWT93569.1"/>
    <property type="molecule type" value="Genomic_DNA"/>
</dbReference>
<dbReference type="OrthoDB" id="282804at2"/>